<protein>
    <submittedName>
        <fullName evidence="1">Uncharacterized protein</fullName>
    </submittedName>
</protein>
<organism evidence="1 2">
    <name type="scientific">Gynuella sunshinyii YC6258</name>
    <dbReference type="NCBI Taxonomy" id="1445510"/>
    <lineage>
        <taxon>Bacteria</taxon>
        <taxon>Pseudomonadati</taxon>
        <taxon>Pseudomonadota</taxon>
        <taxon>Gammaproteobacteria</taxon>
        <taxon>Oceanospirillales</taxon>
        <taxon>Saccharospirillaceae</taxon>
        <taxon>Gynuella</taxon>
    </lineage>
</organism>
<evidence type="ECO:0000313" key="1">
    <source>
        <dbReference type="EMBL" id="AJQ93412.1"/>
    </source>
</evidence>
<dbReference type="EMBL" id="CP007142">
    <property type="protein sequence ID" value="AJQ93412.1"/>
    <property type="molecule type" value="Genomic_DNA"/>
</dbReference>
<accession>A0A0C5VFQ6</accession>
<keyword evidence="2" id="KW-1185">Reference proteome</keyword>
<dbReference type="Proteomes" id="UP000032266">
    <property type="component" value="Chromosome"/>
</dbReference>
<gene>
    <name evidence="1" type="ORF">YC6258_01364</name>
</gene>
<evidence type="ECO:0000313" key="2">
    <source>
        <dbReference type="Proteomes" id="UP000032266"/>
    </source>
</evidence>
<dbReference type="STRING" id="1445510.YC6258_01364"/>
<dbReference type="AlphaFoldDB" id="A0A0C5VFQ6"/>
<reference evidence="1 2" key="1">
    <citation type="submission" date="2014-01" db="EMBL/GenBank/DDBJ databases">
        <title>Full genme sequencing of cellulolytic bacterium Gynuella sunshinyii YC6258T gen. nov., sp. nov.</title>
        <authorList>
            <person name="Khan H."/>
            <person name="Chung E.J."/>
            <person name="Chung Y.R."/>
        </authorList>
    </citation>
    <scope>NUCLEOTIDE SEQUENCE [LARGE SCALE GENOMIC DNA]</scope>
    <source>
        <strain evidence="1 2">YC6258</strain>
    </source>
</reference>
<name>A0A0C5VFQ6_9GAMM</name>
<dbReference type="HOGENOM" id="CLU_3216888_0_0_6"/>
<dbReference type="KEGG" id="gsn:YC6258_01364"/>
<sequence>MHIISQPVENKGLTIWHVTRITLPAYFETSTTMVFNSSDTEAIS</sequence>
<proteinExistence type="predicted"/>